<evidence type="ECO:0000313" key="1">
    <source>
        <dbReference type="EMBL" id="QHS94289.1"/>
    </source>
</evidence>
<sequence>MGTTEIPWVITIKENCNIAELSNKQKLYYTLNVINVSKKSSIESEQNKRICVIPLFKSNKSAKFYNINKWNSMNSICYIYDAFEESRPHCLYLKKKIPSSLYSKTIDDDIVEYIEFDNNVDISSFVLMNNLYFYYISDITELNNVLSLNGFLLNPLADVEQYYDKKMVNNFILEYFEHMLKL</sequence>
<organism evidence="1">
    <name type="scientific">viral metagenome</name>
    <dbReference type="NCBI Taxonomy" id="1070528"/>
    <lineage>
        <taxon>unclassified sequences</taxon>
        <taxon>metagenomes</taxon>
        <taxon>organismal metagenomes</taxon>
    </lineage>
</organism>
<dbReference type="AlphaFoldDB" id="A0A6C0BRT9"/>
<proteinExistence type="predicted"/>
<dbReference type="EMBL" id="MN739219">
    <property type="protein sequence ID" value="QHS94289.1"/>
    <property type="molecule type" value="Genomic_DNA"/>
</dbReference>
<protein>
    <submittedName>
        <fullName evidence="1">Uncharacterized protein</fullName>
    </submittedName>
</protein>
<accession>A0A6C0BRT9</accession>
<reference evidence="1" key="1">
    <citation type="journal article" date="2020" name="Nature">
        <title>Giant virus diversity and host interactions through global metagenomics.</title>
        <authorList>
            <person name="Schulz F."/>
            <person name="Roux S."/>
            <person name="Paez-Espino D."/>
            <person name="Jungbluth S."/>
            <person name="Walsh D.A."/>
            <person name="Denef V.J."/>
            <person name="McMahon K.D."/>
            <person name="Konstantinidis K.T."/>
            <person name="Eloe-Fadrosh E.A."/>
            <person name="Kyrpides N.C."/>
            <person name="Woyke T."/>
        </authorList>
    </citation>
    <scope>NUCLEOTIDE SEQUENCE</scope>
    <source>
        <strain evidence="1">GVMAG-M-3300018416-26</strain>
    </source>
</reference>
<name>A0A6C0BRT9_9ZZZZ</name>